<dbReference type="Proteomes" id="UP000192772">
    <property type="component" value="Unassembled WGS sequence"/>
</dbReference>
<dbReference type="GO" id="GO:0006633">
    <property type="term" value="P:fatty acid biosynthetic process"/>
    <property type="evidence" value="ECO:0007669"/>
    <property type="project" value="TreeGrafter"/>
</dbReference>
<evidence type="ECO:0000259" key="2">
    <source>
        <dbReference type="Pfam" id="PF13452"/>
    </source>
</evidence>
<comment type="caution">
    <text evidence="3">The sequence shown here is derived from an EMBL/GenBank/DDBJ whole genome shotgun (WGS) entry which is preliminary data.</text>
</comment>
<dbReference type="GO" id="GO:0019171">
    <property type="term" value="F:(3R)-hydroxyacyl-[acyl-carrier-protein] dehydratase activity"/>
    <property type="evidence" value="ECO:0007669"/>
    <property type="project" value="TreeGrafter"/>
</dbReference>
<dbReference type="PANTHER" id="PTHR43437:SF3">
    <property type="entry name" value="HYDROXYACYL-THIOESTER DEHYDRATASE TYPE 2, MITOCHONDRIAL"/>
    <property type="match status" value="1"/>
</dbReference>
<comment type="similarity">
    <text evidence="1">Belongs to the UPF0336 family.</text>
</comment>
<reference evidence="3 4" key="1">
    <citation type="submission" date="2017-02" db="EMBL/GenBank/DDBJ databases">
        <title>The new phylogeny of genus Mycobacterium.</title>
        <authorList>
            <person name="Tortoli E."/>
            <person name="Trovato A."/>
            <person name="Cirillo D.M."/>
        </authorList>
    </citation>
    <scope>NUCLEOTIDE SEQUENCE [LARGE SCALE GENOMIC DNA]</scope>
    <source>
        <strain evidence="3 4">FI-09383</strain>
    </source>
</reference>
<dbReference type="AlphaFoldDB" id="A0A1A0R4A9"/>
<dbReference type="HAMAP" id="MF_00799">
    <property type="entry name" value="UPF0336"/>
    <property type="match status" value="1"/>
</dbReference>
<dbReference type="InterPro" id="IPR029069">
    <property type="entry name" value="HotDog_dom_sf"/>
</dbReference>
<feature type="domain" description="FAS1-like dehydratase" evidence="2">
    <location>
        <begin position="7"/>
        <end position="137"/>
    </location>
</feature>
<organism evidence="3 4">
    <name type="scientific">Mycolicibacterium elephantis</name>
    <dbReference type="NCBI Taxonomy" id="81858"/>
    <lineage>
        <taxon>Bacteria</taxon>
        <taxon>Bacillati</taxon>
        <taxon>Actinomycetota</taxon>
        <taxon>Actinomycetes</taxon>
        <taxon>Mycobacteriales</taxon>
        <taxon>Mycobacteriaceae</taxon>
        <taxon>Mycolicibacterium</taxon>
    </lineage>
</organism>
<dbReference type="InterPro" id="IPR039569">
    <property type="entry name" value="FAS1-like_DH_region"/>
</dbReference>
<dbReference type="InterPro" id="IPR050965">
    <property type="entry name" value="UPF0336/Enoyl-CoA_hydratase"/>
</dbReference>
<dbReference type="CDD" id="cd03441">
    <property type="entry name" value="R_hydratase_like"/>
    <property type="match status" value="1"/>
</dbReference>
<dbReference type="PIRSF" id="PIRSF018072">
    <property type="entry name" value="UCP018072"/>
    <property type="match status" value="1"/>
</dbReference>
<dbReference type="InterPro" id="IPR054849">
    <property type="entry name" value="UPF0336_fam"/>
</dbReference>
<protein>
    <recommendedName>
        <fullName evidence="1">UPF0336 protein BST23_02840</fullName>
    </recommendedName>
</protein>
<dbReference type="NCBIfam" id="NF040624">
    <property type="entry name" value="HadA"/>
    <property type="match status" value="1"/>
</dbReference>
<accession>A0A1A0R4A9</accession>
<gene>
    <name evidence="3" type="ORF">BST23_02840</name>
</gene>
<evidence type="ECO:0000313" key="4">
    <source>
        <dbReference type="Proteomes" id="UP000192772"/>
    </source>
</evidence>
<evidence type="ECO:0000313" key="3">
    <source>
        <dbReference type="EMBL" id="ORA68776.1"/>
    </source>
</evidence>
<dbReference type="EMBL" id="MVHP01000002">
    <property type="protein sequence ID" value="ORA68776.1"/>
    <property type="molecule type" value="Genomic_DNA"/>
</dbReference>
<dbReference type="OrthoDB" id="5415111at2"/>
<dbReference type="SUPFAM" id="SSF54637">
    <property type="entry name" value="Thioesterase/thiol ester dehydrase-isomerase"/>
    <property type="match status" value="1"/>
</dbReference>
<dbReference type="Gene3D" id="3.10.129.10">
    <property type="entry name" value="Hotdog Thioesterase"/>
    <property type="match status" value="1"/>
</dbReference>
<proteinExistence type="inferred from homology"/>
<dbReference type="PANTHER" id="PTHR43437">
    <property type="entry name" value="HYDROXYACYL-THIOESTER DEHYDRATASE TYPE 2, MITOCHONDRIAL-RELATED"/>
    <property type="match status" value="1"/>
</dbReference>
<sequence>MSLSQRIVGMHYRYPDHYIVGREKIREYATAVKNDDPVFFDEEVAAELGHDRLPAPLTFTSVFGYMAQVAFFEHANIGLSDMKIVQVDQVLKYIKPIFAGDKLYCDVYVDSVRQAHGADIVVTKNVVTNENGDLVQETYTTLAGRTGEEGEEGFSDATA</sequence>
<name>A0A1A0R4A9_9MYCO</name>
<dbReference type="NCBIfam" id="NF010245">
    <property type="entry name" value="PRK13692.1"/>
    <property type="match status" value="1"/>
</dbReference>
<accession>A0A1X0D8N7</accession>
<evidence type="ECO:0000256" key="1">
    <source>
        <dbReference type="HAMAP-Rule" id="MF_00799"/>
    </source>
</evidence>
<dbReference type="InterPro" id="IPR016709">
    <property type="entry name" value="HadA-like"/>
</dbReference>
<dbReference type="Pfam" id="PF13452">
    <property type="entry name" value="FAS1_DH_region"/>
    <property type="match status" value="1"/>
</dbReference>
<dbReference type="STRING" id="81858.BST23_02840"/>